<evidence type="ECO:0000313" key="2">
    <source>
        <dbReference type="EMBL" id="CAA9300679.1"/>
    </source>
</evidence>
<accession>A0A6J4KAL3</accession>
<gene>
    <name evidence="2" type="ORF">AVDCRST_MAG56-5399</name>
</gene>
<keyword evidence="2" id="KW-0808">Transferase</keyword>
<sequence length="171" mass="17797">ATLHPLSSIPGGAPGNHGHRPGPPLHPLRRRPEETRSGAAPDAGKLSPHRAVHPGTGGVFLGGAASLHRAVPHAGDGLSAESLAGPYHHSVRGDDHLRAAGPPAGQSQSRPGRGALQRQQSPGDRRALPPGDWRQRQPDGFWRRLVGQAVAAGAREALRAAHRSAAPPLRL</sequence>
<dbReference type="EC" id="2.1.1.63" evidence="2"/>
<feature type="region of interest" description="Disordered" evidence="1">
    <location>
        <begin position="1"/>
        <end position="62"/>
    </location>
</feature>
<organism evidence="2">
    <name type="scientific">uncultured Cytophagales bacterium</name>
    <dbReference type="NCBI Taxonomy" id="158755"/>
    <lineage>
        <taxon>Bacteria</taxon>
        <taxon>Pseudomonadati</taxon>
        <taxon>Bacteroidota</taxon>
        <taxon>Sphingobacteriia</taxon>
        <taxon>Sphingobacteriales</taxon>
        <taxon>environmental samples</taxon>
    </lineage>
</organism>
<reference evidence="2" key="1">
    <citation type="submission" date="2020-02" db="EMBL/GenBank/DDBJ databases">
        <authorList>
            <person name="Meier V. D."/>
        </authorList>
    </citation>
    <scope>NUCLEOTIDE SEQUENCE</scope>
    <source>
        <strain evidence="2">AVDCRST_MAG56</strain>
    </source>
</reference>
<keyword evidence="2" id="KW-0489">Methyltransferase</keyword>
<feature type="non-terminal residue" evidence="2">
    <location>
        <position position="171"/>
    </location>
</feature>
<feature type="region of interest" description="Disordered" evidence="1">
    <location>
        <begin position="76"/>
        <end position="140"/>
    </location>
</feature>
<dbReference type="AlphaFoldDB" id="A0A6J4KAL3"/>
<feature type="non-terminal residue" evidence="2">
    <location>
        <position position="1"/>
    </location>
</feature>
<feature type="compositionally biased region" description="Basic and acidic residues" evidence="1">
    <location>
        <begin position="123"/>
        <end position="137"/>
    </location>
</feature>
<protein>
    <submittedName>
        <fullName evidence="2">Methylated-DNA--protein-cysteine methyltransferase</fullName>
        <ecNumber evidence="2">2.1.1.63</ecNumber>
    </submittedName>
</protein>
<name>A0A6J4KAL3_9SPHI</name>
<dbReference type="GO" id="GO:0032259">
    <property type="term" value="P:methylation"/>
    <property type="evidence" value="ECO:0007669"/>
    <property type="project" value="UniProtKB-KW"/>
</dbReference>
<dbReference type="EMBL" id="CADCTQ010000447">
    <property type="protein sequence ID" value="CAA9300679.1"/>
    <property type="molecule type" value="Genomic_DNA"/>
</dbReference>
<proteinExistence type="predicted"/>
<evidence type="ECO:0000256" key="1">
    <source>
        <dbReference type="SAM" id="MobiDB-lite"/>
    </source>
</evidence>
<dbReference type="GO" id="GO:0003908">
    <property type="term" value="F:methylated-DNA-[protein]-cysteine S-methyltransferase activity"/>
    <property type="evidence" value="ECO:0007669"/>
    <property type="project" value="UniProtKB-EC"/>
</dbReference>